<dbReference type="PANTHER" id="PTHR11346:SF176">
    <property type="entry name" value="32 KDA BETA-GALACTOSIDE-BINDING LECTIN LEC-3"/>
    <property type="match status" value="1"/>
</dbReference>
<name>A0A6V7XT89_MELEN</name>
<dbReference type="SMART" id="SM00276">
    <property type="entry name" value="GLECT"/>
    <property type="match status" value="1"/>
</dbReference>
<feature type="domain" description="Galectin" evidence="5">
    <location>
        <begin position="11"/>
        <end position="140"/>
    </location>
</feature>
<keyword evidence="1 3" id="KW-0430">Lectin</keyword>
<dbReference type="InterPro" id="IPR013320">
    <property type="entry name" value="ConA-like_dom_sf"/>
</dbReference>
<dbReference type="OrthoDB" id="5852659at2759"/>
<feature type="compositionally biased region" description="Pro residues" evidence="4">
    <location>
        <begin position="143"/>
        <end position="169"/>
    </location>
</feature>
<organism evidence="6 7">
    <name type="scientific">Meloidogyne enterolobii</name>
    <name type="common">Root-knot nematode worm</name>
    <name type="synonym">Meloidogyne mayaguensis</name>
    <dbReference type="NCBI Taxonomy" id="390850"/>
    <lineage>
        <taxon>Eukaryota</taxon>
        <taxon>Metazoa</taxon>
        <taxon>Ecdysozoa</taxon>
        <taxon>Nematoda</taxon>
        <taxon>Chromadorea</taxon>
        <taxon>Rhabditida</taxon>
        <taxon>Tylenchina</taxon>
        <taxon>Tylenchomorpha</taxon>
        <taxon>Tylenchoidea</taxon>
        <taxon>Meloidogynidae</taxon>
        <taxon>Meloidogyninae</taxon>
        <taxon>Meloidogyne</taxon>
    </lineage>
</organism>
<feature type="region of interest" description="Disordered" evidence="4">
    <location>
        <begin position="140"/>
        <end position="210"/>
    </location>
</feature>
<evidence type="ECO:0000256" key="3">
    <source>
        <dbReference type="RuleBase" id="RU102079"/>
    </source>
</evidence>
<gene>
    <name evidence="6" type="ORF">MENT_LOCUS56210</name>
</gene>
<evidence type="ECO:0000313" key="6">
    <source>
        <dbReference type="EMBL" id="CAD2202570.1"/>
    </source>
</evidence>
<keyword evidence="2" id="KW-0677">Repeat</keyword>
<feature type="compositionally biased region" description="Polar residues" evidence="4">
    <location>
        <begin position="195"/>
        <end position="210"/>
    </location>
</feature>
<dbReference type="GO" id="GO:0016936">
    <property type="term" value="F:galactoside binding"/>
    <property type="evidence" value="ECO:0007669"/>
    <property type="project" value="TreeGrafter"/>
</dbReference>
<dbReference type="CDD" id="cd00070">
    <property type="entry name" value="GLECT"/>
    <property type="match status" value="1"/>
</dbReference>
<dbReference type="PANTHER" id="PTHR11346">
    <property type="entry name" value="GALECTIN"/>
    <property type="match status" value="1"/>
</dbReference>
<reference evidence="6 7" key="1">
    <citation type="submission" date="2020-08" db="EMBL/GenBank/DDBJ databases">
        <authorList>
            <person name="Koutsovoulos G."/>
            <person name="Danchin GJ E."/>
        </authorList>
    </citation>
    <scope>NUCLEOTIDE SEQUENCE [LARGE SCALE GENOMIC DNA]</scope>
</reference>
<dbReference type="FunFam" id="2.60.120.200:FF:000124">
    <property type="entry name" value="Galectin-4"/>
    <property type="match status" value="1"/>
</dbReference>
<evidence type="ECO:0000256" key="4">
    <source>
        <dbReference type="SAM" id="MobiDB-lite"/>
    </source>
</evidence>
<dbReference type="Gene3D" id="2.60.120.200">
    <property type="match status" value="1"/>
</dbReference>
<dbReference type="EMBL" id="CAJEWN010002217">
    <property type="protein sequence ID" value="CAD2202570.1"/>
    <property type="molecule type" value="Genomic_DNA"/>
</dbReference>
<protein>
    <recommendedName>
        <fullName evidence="3">Galectin</fullName>
    </recommendedName>
</protein>
<dbReference type="Proteomes" id="UP000580250">
    <property type="component" value="Unassembled WGS sequence"/>
</dbReference>
<dbReference type="InterPro" id="IPR044156">
    <property type="entry name" value="Galectin-like"/>
</dbReference>
<sequence>MNTVEGPPIPFNFPIRGGLQTGSEIIFHGATYNGERKRFHINLLGEGDNVVLHFNPRFKFLEDTIVLNSKTYAGWGTEERHRNRLSLGDSFRIRLVCHHSHFLIQVNDKEVANYEHRLSPSMVRGLEVDGDVSLQRVQMINFPQPPNPHPQYPYPSPYPQPQYPPPAAPYDPLMSTSNPMPTNMPQMPPNAGWNPKQSSPYPNQQNLSPYPNNNEGLVTLIDIKYTEKFFWMSSLWILRII</sequence>
<evidence type="ECO:0000256" key="2">
    <source>
        <dbReference type="ARBA" id="ARBA00022737"/>
    </source>
</evidence>
<comment type="caution">
    <text evidence="6">The sequence shown here is derived from an EMBL/GenBank/DDBJ whole genome shotgun (WGS) entry which is preliminary data.</text>
</comment>
<dbReference type="SMART" id="SM00908">
    <property type="entry name" value="Gal-bind_lectin"/>
    <property type="match status" value="1"/>
</dbReference>
<evidence type="ECO:0000259" key="5">
    <source>
        <dbReference type="PROSITE" id="PS51304"/>
    </source>
</evidence>
<dbReference type="Pfam" id="PF00337">
    <property type="entry name" value="Gal-bind_lectin"/>
    <property type="match status" value="1"/>
</dbReference>
<dbReference type="SUPFAM" id="SSF49899">
    <property type="entry name" value="Concanavalin A-like lectins/glucanases"/>
    <property type="match status" value="1"/>
</dbReference>
<dbReference type="AlphaFoldDB" id="A0A6V7XT89"/>
<dbReference type="PROSITE" id="PS51304">
    <property type="entry name" value="GALECTIN"/>
    <property type="match status" value="1"/>
</dbReference>
<dbReference type="GO" id="GO:0030246">
    <property type="term" value="F:carbohydrate binding"/>
    <property type="evidence" value="ECO:0007669"/>
    <property type="project" value="UniProtKB-UniRule"/>
</dbReference>
<proteinExistence type="predicted"/>
<evidence type="ECO:0000256" key="1">
    <source>
        <dbReference type="ARBA" id="ARBA00022734"/>
    </source>
</evidence>
<evidence type="ECO:0000313" key="7">
    <source>
        <dbReference type="Proteomes" id="UP000580250"/>
    </source>
</evidence>
<accession>A0A6V7XT89</accession>
<dbReference type="InterPro" id="IPR001079">
    <property type="entry name" value="Galectin_CRD"/>
</dbReference>